<proteinExistence type="predicted"/>
<keyword evidence="2" id="KW-0812">Transmembrane</keyword>
<feature type="non-terminal residue" evidence="3">
    <location>
        <position position="1"/>
    </location>
</feature>
<keyword evidence="2" id="KW-1133">Transmembrane helix</keyword>
<keyword evidence="4" id="KW-1185">Reference proteome</keyword>
<evidence type="ECO:0000256" key="1">
    <source>
        <dbReference type="SAM" id="MobiDB-lite"/>
    </source>
</evidence>
<organism evidence="3 4">
    <name type="scientific">Ornithinibacillus massiliensis</name>
    <dbReference type="NCBI Taxonomy" id="1944633"/>
    <lineage>
        <taxon>Bacteria</taxon>
        <taxon>Bacillati</taxon>
        <taxon>Bacillota</taxon>
        <taxon>Bacilli</taxon>
        <taxon>Bacillales</taxon>
        <taxon>Bacillaceae</taxon>
        <taxon>Ornithinibacillus</taxon>
    </lineage>
</organism>
<sequence>TESSRHPPATFREKSNNSKRQGRNTTRFSPLPYFLGLMGQPHYYIIYILAIGMKKEVIC</sequence>
<keyword evidence="2" id="KW-0472">Membrane</keyword>
<dbReference type="EMBL" id="JAGXBY010000009">
    <property type="protein sequence ID" value="MBS3682089.1"/>
    <property type="molecule type" value="Genomic_DNA"/>
</dbReference>
<comment type="caution">
    <text evidence="3">The sequence shown here is derived from an EMBL/GenBank/DDBJ whole genome shotgun (WGS) entry which is preliminary data.</text>
</comment>
<accession>A0ABS5MIC3</accession>
<evidence type="ECO:0000313" key="3">
    <source>
        <dbReference type="EMBL" id="MBS3682089.1"/>
    </source>
</evidence>
<reference evidence="3 4" key="1">
    <citation type="submission" date="2021-05" db="EMBL/GenBank/DDBJ databases">
        <title>Ornithinibacillus massiliensis sp. nov.</title>
        <authorList>
            <person name="Iwaza R."/>
            <person name="Lagier J.-C."/>
            <person name="Raoult D."/>
        </authorList>
    </citation>
    <scope>NUCLEOTIDE SEQUENCE [LARGE SCALE GENOMIC DNA]</scope>
    <source>
        <strain evidence="3 4">Marseille-P3601</strain>
    </source>
</reference>
<protein>
    <submittedName>
        <fullName evidence="3">Uncharacterized protein</fullName>
    </submittedName>
</protein>
<feature type="transmembrane region" description="Helical" evidence="2">
    <location>
        <begin position="33"/>
        <end position="53"/>
    </location>
</feature>
<dbReference type="RefSeq" id="WP_211742629.1">
    <property type="nucleotide sequence ID" value="NZ_JAGXBY010000009.1"/>
</dbReference>
<gene>
    <name evidence="3" type="ORF">KGF86_18000</name>
</gene>
<feature type="region of interest" description="Disordered" evidence="1">
    <location>
        <begin position="1"/>
        <end position="26"/>
    </location>
</feature>
<evidence type="ECO:0000313" key="4">
    <source>
        <dbReference type="Proteomes" id="UP000681870"/>
    </source>
</evidence>
<evidence type="ECO:0000256" key="2">
    <source>
        <dbReference type="SAM" id="Phobius"/>
    </source>
</evidence>
<dbReference type="Proteomes" id="UP000681870">
    <property type="component" value="Unassembled WGS sequence"/>
</dbReference>
<name>A0ABS5MIC3_9BACI</name>